<keyword evidence="9" id="KW-1185">Reference proteome</keyword>
<dbReference type="Gene3D" id="3.40.1190.20">
    <property type="match status" value="1"/>
</dbReference>
<dbReference type="InterPro" id="IPR029056">
    <property type="entry name" value="Ribokinase-like"/>
</dbReference>
<evidence type="ECO:0000256" key="2">
    <source>
        <dbReference type="ARBA" id="ARBA00022801"/>
    </source>
</evidence>
<keyword evidence="3" id="KW-0464">Manganese</keyword>
<organism evidence="8 9">
    <name type="scientific">Phyllosticta citrichinensis</name>
    <dbReference type="NCBI Taxonomy" id="1130410"/>
    <lineage>
        <taxon>Eukaryota</taxon>
        <taxon>Fungi</taxon>
        <taxon>Dikarya</taxon>
        <taxon>Ascomycota</taxon>
        <taxon>Pezizomycotina</taxon>
        <taxon>Dothideomycetes</taxon>
        <taxon>Dothideomycetes incertae sedis</taxon>
        <taxon>Botryosphaeriales</taxon>
        <taxon>Phyllostictaceae</taxon>
        <taxon>Phyllosticta</taxon>
    </lineage>
</organism>
<evidence type="ECO:0000256" key="5">
    <source>
        <dbReference type="ARBA" id="ARBA00023295"/>
    </source>
</evidence>
<sequence length="909" mass="97830">MLAMASARSSLRSRIPACRRGLHVLSGPPKTALGSFLQISEEVQEALHGSIKRPVVALESAIYTHGFPYPDNIALSSHLESIVRTEGGVPATVAIIDGIARVGIPPDELIRLCQSAGSKEKLKISRRDLANACGTRILGSGQGKFMGGTTIAGTMVLAHLAGIKVFATGGLGGVHRDGENTLDISADLTELGRTPVAVISSGCKSFLDIGRTLEYLETQGVAVATFADGRNGGVRFPGFWSRDSDSDSPQVVQDAKHAAAMIHAQHSMGLSSGLLLANPIPTRNEIPFSEISAIISSAVSEANNLGISGAKNTPFILSKIKELTEGKSVTANRALISSNVSMGTSVAKELLLLESDDKGIRRFNGPASFRQMLNDAVIAKKPDRWRFPTHGHEDQENTPENQSPGDLLMDDRPSESVNDHAQSLKNKNKLLLGPPFKDQATALSWSKFESDLLKPNPSAVSNDASTTQVDIVVAGGVAIDTACNYRSHDLEKSKKPYLKSSNTAFIDQSIGGVAHNIALAANYIGKRVRLISAVGDDIMGRMAFDEMRREGLDTSGIITVTKDNRYLRSRTGEYVAVNDTQKDLFVGMADMSIIESFRPAHLSELAIGLTARPPTWFVTDANWSPETLGHWLMSAKNFDPLTGVQGPVLTAYEPTSTSKCARAIVSFFKVNSKAFFPRHLIDLATPNTYELSRMWSTAQKSGLLARNEHWAIMNSLNVPQGSGSSKLTANTSEKLVEEGVPQKALQLLPLIPTLTVTLGSQGVLLAQVLRADDERLSDPEAAGYIIGRSGKTATKNDSLEKREQVGGVYLRLFKPAVVVYDVKSVNGAGDTFTGVLVSALADGKRIEDAIMIAQAGAASTLKTNHAVSELLRDFKDMNVEQVGMILLGDLRKKERESTRIEMEKLMFGH</sequence>
<dbReference type="PANTHER" id="PTHR42909:SF1">
    <property type="entry name" value="CARBOHYDRATE KINASE PFKB DOMAIN-CONTAINING PROTEIN"/>
    <property type="match status" value="1"/>
</dbReference>
<keyword evidence="2" id="KW-0378">Hydrolase</keyword>
<dbReference type="PANTHER" id="PTHR42909">
    <property type="entry name" value="ZGC:136858"/>
    <property type="match status" value="1"/>
</dbReference>
<gene>
    <name evidence="8" type="ORF">IWX90DRAFT_445628</name>
</gene>
<keyword evidence="5" id="KW-0326">Glycosidase</keyword>
<comment type="caution">
    <text evidence="8">The sequence shown here is derived from an EMBL/GenBank/DDBJ whole genome shotgun (WGS) entry which is preliminary data.</text>
</comment>
<dbReference type="Pfam" id="PF00294">
    <property type="entry name" value="PfkB"/>
    <property type="match status" value="2"/>
</dbReference>
<dbReference type="Proteomes" id="UP001456524">
    <property type="component" value="Unassembled WGS sequence"/>
</dbReference>
<evidence type="ECO:0000256" key="1">
    <source>
        <dbReference type="ARBA" id="ARBA00022723"/>
    </source>
</evidence>
<keyword evidence="4" id="KW-0456">Lyase</keyword>
<feature type="domain" description="Carbohydrate kinase PfkB" evidence="7">
    <location>
        <begin position="478"/>
        <end position="562"/>
    </location>
</feature>
<dbReference type="Pfam" id="PF04227">
    <property type="entry name" value="Indigoidine_A"/>
    <property type="match status" value="1"/>
</dbReference>
<feature type="region of interest" description="Disordered" evidence="6">
    <location>
        <begin position="386"/>
        <end position="420"/>
    </location>
</feature>
<dbReference type="SUPFAM" id="SSF110581">
    <property type="entry name" value="Indigoidine synthase A-like"/>
    <property type="match status" value="1"/>
</dbReference>
<dbReference type="CDD" id="cd01941">
    <property type="entry name" value="YeiC_kinase_like"/>
    <property type="match status" value="1"/>
</dbReference>
<evidence type="ECO:0000256" key="6">
    <source>
        <dbReference type="SAM" id="MobiDB-lite"/>
    </source>
</evidence>
<feature type="domain" description="Carbohydrate kinase PfkB" evidence="7">
    <location>
        <begin position="821"/>
        <end position="863"/>
    </location>
</feature>
<dbReference type="InterPro" id="IPR011611">
    <property type="entry name" value="PfkB_dom"/>
</dbReference>
<dbReference type="EMBL" id="JBBWUH010000013">
    <property type="protein sequence ID" value="KAK8153204.1"/>
    <property type="molecule type" value="Genomic_DNA"/>
</dbReference>
<evidence type="ECO:0000259" key="7">
    <source>
        <dbReference type="Pfam" id="PF00294"/>
    </source>
</evidence>
<dbReference type="InterPro" id="IPR022830">
    <property type="entry name" value="Indigdn_synthA-like"/>
</dbReference>
<evidence type="ECO:0000313" key="9">
    <source>
        <dbReference type="Proteomes" id="UP001456524"/>
    </source>
</evidence>
<accession>A0ABR1XG89</accession>
<protein>
    <submittedName>
        <fullName evidence="8">IdgA domain-containing protein</fullName>
    </submittedName>
</protein>
<dbReference type="InterPro" id="IPR007342">
    <property type="entry name" value="PsuG"/>
</dbReference>
<feature type="compositionally biased region" description="Basic and acidic residues" evidence="6">
    <location>
        <begin position="409"/>
        <end position="418"/>
    </location>
</feature>
<proteinExistence type="predicted"/>
<reference evidence="8 9" key="1">
    <citation type="journal article" date="2022" name="G3 (Bethesda)">
        <title>Enemy or ally: a genomic approach to elucidate the lifestyle of Phyllosticta citrichinaensis.</title>
        <authorList>
            <person name="Buijs V.A."/>
            <person name="Groenewald J.Z."/>
            <person name="Haridas S."/>
            <person name="LaButti K.M."/>
            <person name="Lipzen A."/>
            <person name="Martin F.M."/>
            <person name="Barry K."/>
            <person name="Grigoriev I.V."/>
            <person name="Crous P.W."/>
            <person name="Seidl M.F."/>
        </authorList>
    </citation>
    <scope>NUCLEOTIDE SEQUENCE [LARGE SCALE GENOMIC DNA]</scope>
    <source>
        <strain evidence="8 9">CBS 129764</strain>
    </source>
</reference>
<evidence type="ECO:0000313" key="8">
    <source>
        <dbReference type="EMBL" id="KAK8153204.1"/>
    </source>
</evidence>
<evidence type="ECO:0000256" key="3">
    <source>
        <dbReference type="ARBA" id="ARBA00023211"/>
    </source>
</evidence>
<dbReference type="Gene3D" id="3.40.1790.10">
    <property type="entry name" value="Indigoidine synthase domain"/>
    <property type="match status" value="1"/>
</dbReference>
<dbReference type="SUPFAM" id="SSF53613">
    <property type="entry name" value="Ribokinase-like"/>
    <property type="match status" value="1"/>
</dbReference>
<evidence type="ECO:0000256" key="4">
    <source>
        <dbReference type="ARBA" id="ARBA00023239"/>
    </source>
</evidence>
<feature type="compositionally biased region" description="Basic and acidic residues" evidence="6">
    <location>
        <begin position="386"/>
        <end position="395"/>
    </location>
</feature>
<keyword evidence="1" id="KW-0479">Metal-binding</keyword>
<name>A0ABR1XG89_9PEZI</name>